<keyword evidence="1" id="KW-0812">Transmembrane</keyword>
<evidence type="ECO:0000256" key="1">
    <source>
        <dbReference type="SAM" id="Phobius"/>
    </source>
</evidence>
<proteinExistence type="predicted"/>
<gene>
    <name evidence="2" type="ORF">BECKFW1821A_GA0114235_106710</name>
</gene>
<feature type="transmembrane region" description="Helical" evidence="1">
    <location>
        <begin position="65"/>
        <end position="83"/>
    </location>
</feature>
<accession>A0A450ST30</accession>
<protein>
    <submittedName>
        <fullName evidence="2">Uncharacterized protein</fullName>
    </submittedName>
</protein>
<keyword evidence="1" id="KW-0472">Membrane</keyword>
<name>A0A450ST30_9GAMM</name>
<keyword evidence="1" id="KW-1133">Transmembrane helix</keyword>
<organism evidence="2">
    <name type="scientific">Candidatus Kentrum sp. FW</name>
    <dbReference type="NCBI Taxonomy" id="2126338"/>
    <lineage>
        <taxon>Bacteria</taxon>
        <taxon>Pseudomonadati</taxon>
        <taxon>Pseudomonadota</taxon>
        <taxon>Gammaproteobacteria</taxon>
        <taxon>Candidatus Kentrum</taxon>
    </lineage>
</organism>
<evidence type="ECO:0000313" key="2">
    <source>
        <dbReference type="EMBL" id="VFJ57075.1"/>
    </source>
</evidence>
<sequence>MADCRTKLLRESGGLFCKNKHAGKAVTMVEFTCFGAVSYAAIISLGSDAINLSRFSDCVENILEMLIFTAFGRGFLSCFRLAARNTIQFLSPYRESYGDAVRYCRFRTINLIKPGMQVPLPSS</sequence>
<feature type="transmembrane region" description="Helical" evidence="1">
    <location>
        <begin position="25"/>
        <end position="45"/>
    </location>
</feature>
<reference evidence="2" key="1">
    <citation type="submission" date="2019-02" db="EMBL/GenBank/DDBJ databases">
        <authorList>
            <person name="Gruber-Vodicka R. H."/>
            <person name="Seah K. B. B."/>
        </authorList>
    </citation>
    <scope>NUCLEOTIDE SEQUENCE</scope>
    <source>
        <strain evidence="2">BECK_BZ15</strain>
    </source>
</reference>
<dbReference type="AlphaFoldDB" id="A0A450ST30"/>
<dbReference type="EMBL" id="CAADEW010000067">
    <property type="protein sequence ID" value="VFJ57075.1"/>
    <property type="molecule type" value="Genomic_DNA"/>
</dbReference>